<feature type="non-terminal residue" evidence="2">
    <location>
        <position position="112"/>
    </location>
</feature>
<name>A0AAV5TVU0_9BILA</name>
<organism evidence="2 3">
    <name type="scientific">Pristionchus entomophagus</name>
    <dbReference type="NCBI Taxonomy" id="358040"/>
    <lineage>
        <taxon>Eukaryota</taxon>
        <taxon>Metazoa</taxon>
        <taxon>Ecdysozoa</taxon>
        <taxon>Nematoda</taxon>
        <taxon>Chromadorea</taxon>
        <taxon>Rhabditida</taxon>
        <taxon>Rhabditina</taxon>
        <taxon>Diplogasteromorpha</taxon>
        <taxon>Diplogasteroidea</taxon>
        <taxon>Neodiplogasteridae</taxon>
        <taxon>Pristionchus</taxon>
    </lineage>
</organism>
<protein>
    <recommendedName>
        <fullName evidence="4">G protein-coupled receptor</fullName>
    </recommendedName>
</protein>
<gene>
    <name evidence="2" type="ORF">PENTCL1PPCAC_20820</name>
</gene>
<comment type="caution">
    <text evidence="2">The sequence shown here is derived from an EMBL/GenBank/DDBJ whole genome shotgun (WGS) entry which is preliminary data.</text>
</comment>
<feature type="transmembrane region" description="Helical" evidence="1">
    <location>
        <begin position="42"/>
        <end position="64"/>
    </location>
</feature>
<evidence type="ECO:0008006" key="4">
    <source>
        <dbReference type="Google" id="ProtNLM"/>
    </source>
</evidence>
<keyword evidence="1" id="KW-0472">Membrane</keyword>
<keyword evidence="1" id="KW-1133">Transmembrane helix</keyword>
<reference evidence="2" key="1">
    <citation type="submission" date="2023-10" db="EMBL/GenBank/DDBJ databases">
        <title>Genome assembly of Pristionchus species.</title>
        <authorList>
            <person name="Yoshida K."/>
            <person name="Sommer R.J."/>
        </authorList>
    </citation>
    <scope>NUCLEOTIDE SEQUENCE</scope>
    <source>
        <strain evidence="2">RS0144</strain>
    </source>
</reference>
<evidence type="ECO:0000256" key="1">
    <source>
        <dbReference type="SAM" id="Phobius"/>
    </source>
</evidence>
<feature type="transmembrane region" description="Helical" evidence="1">
    <location>
        <begin position="90"/>
        <end position="111"/>
    </location>
</feature>
<feature type="non-terminal residue" evidence="2">
    <location>
        <position position="1"/>
    </location>
</feature>
<accession>A0AAV5TVU0</accession>
<keyword evidence="3" id="KW-1185">Reference proteome</keyword>
<proteinExistence type="predicted"/>
<evidence type="ECO:0000313" key="3">
    <source>
        <dbReference type="Proteomes" id="UP001432027"/>
    </source>
</evidence>
<dbReference type="AlphaFoldDB" id="A0AAV5TVU0"/>
<dbReference type="EMBL" id="BTSX01000005">
    <property type="protein sequence ID" value="GMS98645.1"/>
    <property type="molecule type" value="Genomic_DNA"/>
</dbReference>
<dbReference type="Proteomes" id="UP001432027">
    <property type="component" value="Unassembled WGS sequence"/>
</dbReference>
<keyword evidence="1" id="KW-0812">Transmembrane</keyword>
<sequence>SILIALDIIMFGCFVYTLRNIDSFDEAPSFLDFGREEGARNIAIYSGFLSVSAILFALHIIAIVQKDLLVTRALVGQKVELLKKKEEKTAIIRTNLSNVLSIIVGVFILHII</sequence>
<evidence type="ECO:0000313" key="2">
    <source>
        <dbReference type="EMBL" id="GMS98645.1"/>
    </source>
</evidence>